<accession>A0ABY8EKF2</accession>
<reference evidence="11 12" key="1">
    <citation type="journal article" date="2020" name="Elife">
        <title>Loss of centromere function drives karyotype evolution in closely related Malassezia species.</title>
        <authorList>
            <person name="Sankaranarayanan S.R."/>
            <person name="Ianiri G."/>
            <person name="Coelho M.A."/>
            <person name="Reza M.H."/>
            <person name="Thimmappa B.C."/>
            <person name="Ganguly P."/>
            <person name="Vadnala R.N."/>
            <person name="Sun S."/>
            <person name="Siddharthan R."/>
            <person name="Tellgren-Roth C."/>
            <person name="Dawson T.L."/>
            <person name="Heitman J."/>
            <person name="Sanyal K."/>
        </authorList>
    </citation>
    <scope>NUCLEOTIDE SEQUENCE [LARGE SCALE GENOMIC DNA]</scope>
    <source>
        <strain evidence="11">CBS14141</strain>
    </source>
</reference>
<evidence type="ECO:0000256" key="7">
    <source>
        <dbReference type="SAM" id="MobiDB-lite"/>
    </source>
</evidence>
<evidence type="ECO:0000259" key="9">
    <source>
        <dbReference type="Pfam" id="PF06814"/>
    </source>
</evidence>
<dbReference type="InterPro" id="IPR009637">
    <property type="entry name" value="GPR107/GPR108-like"/>
</dbReference>
<protein>
    <recommendedName>
        <fullName evidence="13">Membrane protein PTM1</fullName>
    </recommendedName>
</protein>
<proteinExistence type="inferred from homology"/>
<name>A0ABY8EKF2_MALFU</name>
<evidence type="ECO:0000259" key="10">
    <source>
        <dbReference type="Pfam" id="PF21902"/>
    </source>
</evidence>
<evidence type="ECO:0000256" key="1">
    <source>
        <dbReference type="ARBA" id="ARBA00004141"/>
    </source>
</evidence>
<dbReference type="InterPro" id="IPR053938">
    <property type="entry name" value="PTM1-like_N"/>
</dbReference>
<keyword evidence="12" id="KW-1185">Reference proteome</keyword>
<keyword evidence="4" id="KW-0732">Signal</keyword>
<keyword evidence="3 8" id="KW-0812">Transmembrane</keyword>
<comment type="subcellular location">
    <subcellularLocation>
        <location evidence="1">Membrane</location>
        <topology evidence="1">Multi-pass membrane protein</topology>
    </subcellularLocation>
</comment>
<feature type="region of interest" description="Disordered" evidence="7">
    <location>
        <begin position="467"/>
        <end position="523"/>
    </location>
</feature>
<dbReference type="PANTHER" id="PTHR21229">
    <property type="entry name" value="LUNG SEVEN TRANSMEMBRANE RECEPTOR"/>
    <property type="match status" value="1"/>
</dbReference>
<feature type="transmembrane region" description="Helical" evidence="8">
    <location>
        <begin position="159"/>
        <end position="179"/>
    </location>
</feature>
<dbReference type="Pfam" id="PF21902">
    <property type="entry name" value="PTM1-like_N"/>
    <property type="match status" value="1"/>
</dbReference>
<sequence>MQGRIPRLTVCSASADPVVFDAGSKGQATTIIYEISEFGNIGKFDPMRQQYGQLYKTYVCSSVAIQHGLCKQDQLGMFIVDESLGQTYTIQQKQFNFDQQSNQTANFSYNVTVDGYYCVGVAEVSSLATDELSNGNFNGRVVFHNIFKGNLPAAEHPKLLFYGVMTLVYLLLGVAWLSLCTIHRDQIVTVQHFISAMIAFLVLEMACEWLFYAYYNNHEIDFLRFKSVDKNAAVTGMARFLLVLTSILGAARDSLSFFLLLIVSMGYGVVRPTIGSVIRKVQLLTGLHFVFGVLYSVGIVLILLEMGGSWTLLFIFPLAGTLSAFMSWILYSLKSTMQYLSERRQTHKFKMFQRLYLILMCAVVAIVGFFFFSSFLLATSDTSDLATTSWEYRWFVLDGSLTLLYFIVFASICYVWRPTGQNMRLAMSDELATDEEADAGQYEVHTLGGSDDELDQDAVEVRSEHLQDLSHMQETIQREEELPKYSSNEPYKQVQKDDIVFDAEDQEPIPPTRTSYDASGNDAERVRLQLSEDEDEYAHKSR</sequence>
<dbReference type="PANTHER" id="PTHR21229:SF1">
    <property type="entry name" value="GH17801P"/>
    <property type="match status" value="1"/>
</dbReference>
<feature type="domain" description="PTM1-like N-terminal" evidence="10">
    <location>
        <begin position="25"/>
        <end position="145"/>
    </location>
</feature>
<evidence type="ECO:0000256" key="8">
    <source>
        <dbReference type="SAM" id="Phobius"/>
    </source>
</evidence>
<evidence type="ECO:0000256" key="2">
    <source>
        <dbReference type="ARBA" id="ARBA00007883"/>
    </source>
</evidence>
<dbReference type="Pfam" id="PF06814">
    <property type="entry name" value="GOST_TM"/>
    <property type="match status" value="1"/>
</dbReference>
<keyword evidence="6 8" id="KW-0472">Membrane</keyword>
<feature type="domain" description="GOST seven transmembrane" evidence="9">
    <location>
        <begin position="157"/>
        <end position="422"/>
    </location>
</feature>
<evidence type="ECO:0000256" key="3">
    <source>
        <dbReference type="ARBA" id="ARBA00022692"/>
    </source>
</evidence>
<evidence type="ECO:0000256" key="6">
    <source>
        <dbReference type="ARBA" id="ARBA00023136"/>
    </source>
</evidence>
<evidence type="ECO:0008006" key="13">
    <source>
        <dbReference type="Google" id="ProtNLM"/>
    </source>
</evidence>
<dbReference type="EMBL" id="CP046234">
    <property type="protein sequence ID" value="WFD46093.1"/>
    <property type="molecule type" value="Genomic_DNA"/>
</dbReference>
<evidence type="ECO:0000313" key="11">
    <source>
        <dbReference type="EMBL" id="WFD46093.1"/>
    </source>
</evidence>
<feature type="transmembrane region" description="Helical" evidence="8">
    <location>
        <begin position="310"/>
        <end position="333"/>
    </location>
</feature>
<evidence type="ECO:0000313" key="12">
    <source>
        <dbReference type="Proteomes" id="UP000818624"/>
    </source>
</evidence>
<gene>
    <name evidence="11" type="ORF">GLX27_000722</name>
</gene>
<keyword evidence="5 8" id="KW-1133">Transmembrane helix</keyword>
<feature type="transmembrane region" description="Helical" evidence="8">
    <location>
        <begin position="257"/>
        <end position="274"/>
    </location>
</feature>
<dbReference type="InterPro" id="IPR053937">
    <property type="entry name" value="GOST_TM"/>
</dbReference>
<evidence type="ECO:0000256" key="4">
    <source>
        <dbReference type="ARBA" id="ARBA00022729"/>
    </source>
</evidence>
<feature type="transmembrane region" description="Helical" evidence="8">
    <location>
        <begin position="392"/>
        <end position="416"/>
    </location>
</feature>
<comment type="similarity">
    <text evidence="2">Belongs to the LU7TM family.</text>
</comment>
<feature type="transmembrane region" description="Helical" evidence="8">
    <location>
        <begin position="286"/>
        <end position="304"/>
    </location>
</feature>
<feature type="transmembrane region" description="Helical" evidence="8">
    <location>
        <begin position="354"/>
        <end position="372"/>
    </location>
</feature>
<evidence type="ECO:0000256" key="5">
    <source>
        <dbReference type="ARBA" id="ARBA00022989"/>
    </source>
</evidence>
<feature type="transmembrane region" description="Helical" evidence="8">
    <location>
        <begin position="191"/>
        <end position="211"/>
    </location>
</feature>
<organism evidence="11 12">
    <name type="scientific">Malassezia furfur</name>
    <name type="common">Pityriasis versicolor infection agent</name>
    <name type="synonym">Pityrosporum furfur</name>
    <dbReference type="NCBI Taxonomy" id="55194"/>
    <lineage>
        <taxon>Eukaryota</taxon>
        <taxon>Fungi</taxon>
        <taxon>Dikarya</taxon>
        <taxon>Basidiomycota</taxon>
        <taxon>Ustilaginomycotina</taxon>
        <taxon>Malasseziomycetes</taxon>
        <taxon>Malasseziales</taxon>
        <taxon>Malasseziaceae</taxon>
        <taxon>Malassezia</taxon>
    </lineage>
</organism>
<dbReference type="Proteomes" id="UP000818624">
    <property type="component" value="Chromosome 1"/>
</dbReference>